<dbReference type="Proteomes" id="UP000199568">
    <property type="component" value="Unassembled WGS sequence"/>
</dbReference>
<organism evidence="4 5">
    <name type="scientific">Natronincola peptidivorans</name>
    <dbReference type="NCBI Taxonomy" id="426128"/>
    <lineage>
        <taxon>Bacteria</taxon>
        <taxon>Bacillati</taxon>
        <taxon>Bacillota</taxon>
        <taxon>Clostridia</taxon>
        <taxon>Peptostreptococcales</taxon>
        <taxon>Natronincolaceae</taxon>
        <taxon>Natronincola</taxon>
    </lineage>
</organism>
<dbReference type="Gene3D" id="1.10.3210.10">
    <property type="entry name" value="Hypothetical protein af1432"/>
    <property type="match status" value="1"/>
</dbReference>
<keyword evidence="1" id="KW-0378">Hydrolase</keyword>
<evidence type="ECO:0000259" key="2">
    <source>
        <dbReference type="Pfam" id="PF01336"/>
    </source>
</evidence>
<keyword evidence="5" id="KW-1185">Reference proteome</keyword>
<reference evidence="4 5" key="1">
    <citation type="submission" date="2016-10" db="EMBL/GenBank/DDBJ databases">
        <authorList>
            <person name="de Groot N.N."/>
        </authorList>
    </citation>
    <scope>NUCLEOTIDE SEQUENCE [LARGE SCALE GENOMIC DNA]</scope>
    <source>
        <strain evidence="4 5">DSM 18979</strain>
    </source>
</reference>
<dbReference type="Pfam" id="PF01966">
    <property type="entry name" value="HD"/>
    <property type="match status" value="1"/>
</dbReference>
<dbReference type="PANTHER" id="PTHR37294">
    <property type="entry name" value="3'-5' EXORIBONUCLEASE YHAM"/>
    <property type="match status" value="1"/>
</dbReference>
<dbReference type="Gene3D" id="2.40.50.140">
    <property type="entry name" value="Nucleic acid-binding proteins"/>
    <property type="match status" value="1"/>
</dbReference>
<protein>
    <submittedName>
        <fullName evidence="4">3'-5' exoribonuclease</fullName>
    </submittedName>
</protein>
<accession>A0A1I0BLK1</accession>
<dbReference type="Pfam" id="PF01336">
    <property type="entry name" value="tRNA_anti-codon"/>
    <property type="match status" value="1"/>
</dbReference>
<gene>
    <name evidence="4" type="ORF">SAMN05660297_01313</name>
</gene>
<dbReference type="AlphaFoldDB" id="A0A1I0BLK1"/>
<evidence type="ECO:0000313" key="5">
    <source>
        <dbReference type="Proteomes" id="UP000199568"/>
    </source>
</evidence>
<dbReference type="InterPro" id="IPR004365">
    <property type="entry name" value="NA-bd_OB_tRNA"/>
</dbReference>
<proteinExistence type="predicted"/>
<name>A0A1I0BLK1_9FIRM</name>
<dbReference type="GO" id="GO:0016787">
    <property type="term" value="F:hydrolase activity"/>
    <property type="evidence" value="ECO:0007669"/>
    <property type="project" value="UniProtKB-KW"/>
</dbReference>
<feature type="domain" description="OB" evidence="2">
    <location>
        <begin position="28"/>
        <end position="94"/>
    </location>
</feature>
<feature type="domain" description="HD" evidence="3">
    <location>
        <begin position="168"/>
        <end position="287"/>
    </location>
</feature>
<dbReference type="InterPro" id="IPR050798">
    <property type="entry name" value="YhaM_exoribonuc/phosphodiest"/>
</dbReference>
<dbReference type="STRING" id="426128.SAMN05660297_01313"/>
<dbReference type="CDD" id="cd00077">
    <property type="entry name" value="HDc"/>
    <property type="match status" value="1"/>
</dbReference>
<evidence type="ECO:0000259" key="3">
    <source>
        <dbReference type="Pfam" id="PF01966"/>
    </source>
</evidence>
<dbReference type="EMBL" id="FOHU01000004">
    <property type="protein sequence ID" value="SET07468.1"/>
    <property type="molecule type" value="Genomic_DNA"/>
</dbReference>
<dbReference type="PANTHER" id="PTHR37294:SF1">
    <property type="entry name" value="3'-5' EXORIBONUCLEASE YHAM"/>
    <property type="match status" value="1"/>
</dbReference>
<dbReference type="InterPro" id="IPR012340">
    <property type="entry name" value="NA-bd_OB-fold"/>
</dbReference>
<dbReference type="OrthoDB" id="9778453at2"/>
<evidence type="ECO:0000256" key="1">
    <source>
        <dbReference type="ARBA" id="ARBA00022801"/>
    </source>
</evidence>
<dbReference type="SUPFAM" id="SSF109604">
    <property type="entry name" value="HD-domain/PDEase-like"/>
    <property type="match status" value="1"/>
</dbReference>
<dbReference type="GO" id="GO:0031125">
    <property type="term" value="P:rRNA 3'-end processing"/>
    <property type="evidence" value="ECO:0007669"/>
    <property type="project" value="TreeGrafter"/>
</dbReference>
<dbReference type="InterPro" id="IPR006674">
    <property type="entry name" value="HD_domain"/>
</dbReference>
<dbReference type="GO" id="GO:0003676">
    <property type="term" value="F:nucleic acid binding"/>
    <property type="evidence" value="ECO:0007669"/>
    <property type="project" value="InterPro"/>
</dbReference>
<evidence type="ECO:0000313" key="4">
    <source>
        <dbReference type="EMBL" id="SET07468.1"/>
    </source>
</evidence>
<sequence>MQISQLKDLSKKHLNETIEAVVLLSAVKVKTTKTDKKYGDLVIQDASKVLEAKLWDYDENEKKMQNFKDNEIVKIQALVGEYSGQLQLTIKSIERASDGAFSLEDFIPTSPWELESMEKGLQYFYSKIETSHLKELIKEMIFSEEYYEKFTTYPAARKVHHNFYRGLLHHTLEVLKFVNNVAITKKLSQLQMDRLIVMTLLHDWGKMMEYKALPDMGFTEEGTMIGHIFMGAHHTLNKMNKIKNFPQEDKLVVLNGILGHHGSLEFGSPVLPKTVEAQILHQGDKMSGDIESILSFMKEDVEEEEIFTKKLWNMGTEYYKK</sequence>
<dbReference type="InterPro" id="IPR003607">
    <property type="entry name" value="HD/PDEase_dom"/>
</dbReference>
<dbReference type="RefSeq" id="WP_090441113.1">
    <property type="nucleotide sequence ID" value="NZ_FOHU01000004.1"/>
</dbReference>